<evidence type="ECO:0000313" key="1">
    <source>
        <dbReference type="EMBL" id="KIG18646.1"/>
    </source>
</evidence>
<proteinExistence type="predicted"/>
<organism evidence="1 2">
    <name type="scientific">Enhygromyxa salina</name>
    <dbReference type="NCBI Taxonomy" id="215803"/>
    <lineage>
        <taxon>Bacteria</taxon>
        <taxon>Pseudomonadati</taxon>
        <taxon>Myxococcota</taxon>
        <taxon>Polyangia</taxon>
        <taxon>Nannocystales</taxon>
        <taxon>Nannocystaceae</taxon>
        <taxon>Enhygromyxa</taxon>
    </lineage>
</organism>
<reference evidence="1 2" key="1">
    <citation type="submission" date="2014-12" db="EMBL/GenBank/DDBJ databases">
        <title>Genome assembly of Enhygromyxa salina DSM 15201.</title>
        <authorList>
            <person name="Sharma G."/>
            <person name="Subramanian S."/>
        </authorList>
    </citation>
    <scope>NUCLEOTIDE SEQUENCE [LARGE SCALE GENOMIC DNA]</scope>
    <source>
        <strain evidence="1 2">DSM 15201</strain>
    </source>
</reference>
<name>A0A0C2D659_9BACT</name>
<accession>A0A0C2D659</accession>
<evidence type="ECO:0000313" key="2">
    <source>
        <dbReference type="Proteomes" id="UP000031599"/>
    </source>
</evidence>
<gene>
    <name evidence="1" type="ORF">DB30_07661</name>
</gene>
<dbReference type="EMBL" id="JMCC02000009">
    <property type="protein sequence ID" value="KIG18646.1"/>
    <property type="molecule type" value="Genomic_DNA"/>
</dbReference>
<dbReference type="AlphaFoldDB" id="A0A0C2D659"/>
<dbReference type="Proteomes" id="UP000031599">
    <property type="component" value="Unassembled WGS sequence"/>
</dbReference>
<sequence length="104" mass="11197">MIEYKQVKIPSTPEDWQLYCDMSGAGVAAAALTQAAKEAVDLIADAKLRDAQSVQARALRVINEAQHQHADVGAYDSEPHVEAQRVVIRAMKVIAGVEVDPGSL</sequence>
<protein>
    <submittedName>
        <fullName evidence="1">Uncharacterized protein</fullName>
    </submittedName>
</protein>
<comment type="caution">
    <text evidence="1">The sequence shown here is derived from an EMBL/GenBank/DDBJ whole genome shotgun (WGS) entry which is preliminary data.</text>
</comment>
<dbReference type="RefSeq" id="WP_052546692.1">
    <property type="nucleotide sequence ID" value="NZ_JMCC02000009.1"/>
</dbReference>